<evidence type="ECO:0000259" key="2">
    <source>
        <dbReference type="Pfam" id="PF04235"/>
    </source>
</evidence>
<feature type="transmembrane region" description="Helical" evidence="1">
    <location>
        <begin position="252"/>
        <end position="270"/>
    </location>
</feature>
<dbReference type="Pfam" id="PF04235">
    <property type="entry name" value="DUF418"/>
    <property type="match status" value="1"/>
</dbReference>
<keyword evidence="1" id="KW-1133">Transmembrane helix</keyword>
<dbReference type="InterPro" id="IPR007349">
    <property type="entry name" value="DUF418"/>
</dbReference>
<proteinExistence type="predicted"/>
<comment type="caution">
    <text evidence="4">The sequence shown here is derived from an EMBL/GenBank/DDBJ whole genome shotgun (WGS) entry which is preliminary data.</text>
</comment>
<dbReference type="AlphaFoldDB" id="A0A919K9T6"/>
<organism evidence="4 5">
    <name type="scientific">Actinoplanes siamensis</name>
    <dbReference type="NCBI Taxonomy" id="1223317"/>
    <lineage>
        <taxon>Bacteria</taxon>
        <taxon>Bacillati</taxon>
        <taxon>Actinomycetota</taxon>
        <taxon>Actinomycetes</taxon>
        <taxon>Micromonosporales</taxon>
        <taxon>Micromonosporaceae</taxon>
        <taxon>Actinoplanes</taxon>
    </lineage>
</organism>
<gene>
    <name evidence="4" type="ORF">Asi03nite_01820</name>
</gene>
<feature type="transmembrane region" description="Helical" evidence="1">
    <location>
        <begin position="126"/>
        <end position="141"/>
    </location>
</feature>
<accession>A0A919K9T6</accession>
<feature type="domain" description="Heparan-alpha-glucosaminide N-acetyltransferase catalytic" evidence="3">
    <location>
        <begin position="16"/>
        <end position="165"/>
    </location>
</feature>
<keyword evidence="1" id="KW-0812">Transmembrane</keyword>
<dbReference type="Pfam" id="PF07786">
    <property type="entry name" value="HGSNAT_cat"/>
    <property type="match status" value="1"/>
</dbReference>
<feature type="transmembrane region" description="Helical" evidence="1">
    <location>
        <begin position="211"/>
        <end position="231"/>
    </location>
</feature>
<evidence type="ECO:0000313" key="5">
    <source>
        <dbReference type="Proteomes" id="UP000629619"/>
    </source>
</evidence>
<dbReference type="EMBL" id="BOMW01000004">
    <property type="protein sequence ID" value="GIF02644.1"/>
    <property type="molecule type" value="Genomic_DNA"/>
</dbReference>
<feature type="transmembrane region" description="Helical" evidence="1">
    <location>
        <begin position="326"/>
        <end position="349"/>
    </location>
</feature>
<dbReference type="Proteomes" id="UP000629619">
    <property type="component" value="Unassembled WGS sequence"/>
</dbReference>
<evidence type="ECO:0000256" key="1">
    <source>
        <dbReference type="SAM" id="Phobius"/>
    </source>
</evidence>
<dbReference type="RefSeq" id="WP_203676241.1">
    <property type="nucleotide sequence ID" value="NZ_BOMW01000004.1"/>
</dbReference>
<name>A0A919K9T6_9ACTN</name>
<dbReference type="InterPro" id="IPR012429">
    <property type="entry name" value="HGSNAT_cat"/>
</dbReference>
<keyword evidence="5" id="KW-1185">Reference proteome</keyword>
<feature type="transmembrane region" description="Helical" evidence="1">
    <location>
        <begin position="355"/>
        <end position="375"/>
    </location>
</feature>
<feature type="transmembrane region" description="Helical" evidence="1">
    <location>
        <begin position="26"/>
        <end position="43"/>
    </location>
</feature>
<feature type="transmembrane region" description="Helical" evidence="1">
    <location>
        <begin position="148"/>
        <end position="169"/>
    </location>
</feature>
<dbReference type="InterPro" id="IPR052529">
    <property type="entry name" value="Bact_Transport_Assoc"/>
</dbReference>
<protein>
    <submittedName>
        <fullName evidence="4">Membrane protein</fullName>
    </submittedName>
</protein>
<dbReference type="PANTHER" id="PTHR30590:SF2">
    <property type="entry name" value="INNER MEMBRANE PROTEIN"/>
    <property type="match status" value="1"/>
</dbReference>
<evidence type="ECO:0000259" key="3">
    <source>
        <dbReference type="Pfam" id="PF07786"/>
    </source>
</evidence>
<sequence length="412" mass="43602">MVEVRHVAAPGGAAVRIPAVDALRGFALLGILMVNITYFASAYHGTGLEDPGFGSPLDDGVRYGVAVLFETKFYLLFSFLFGYSFTLQAASAARGGSRLVPRFLRRLGALFAIGVLHAVVLFPGDILTTYACLGLILLAARRTRPANAVRAAIALLIVTAAAYLILAAVQQSAGGGIDVAAVGAQARHTTEGLRGGPGSVVATYLEQLPDVLALLVFFQAPAVLAAFLLGLAAGKGNLLVELTHRERTLRRIVRLGLPVGLLGGIVYAHASLEHPGTAYQLLALGVDMVTAPLLTAAYAALLLRWVSGARGRRVARALSPAGRMTLTAYLTQSLVCALVFTGYGAGLVGRMSPPWVLAIALTLFVVQLAACHWWMRRHRHGPLEWLLRAATDAAWPRNRTHPANDGGRPARG</sequence>
<dbReference type="PANTHER" id="PTHR30590">
    <property type="entry name" value="INNER MEMBRANE PROTEIN"/>
    <property type="match status" value="1"/>
</dbReference>
<feature type="domain" description="DUF418" evidence="2">
    <location>
        <begin position="234"/>
        <end position="392"/>
    </location>
</feature>
<keyword evidence="1" id="KW-0472">Membrane</keyword>
<evidence type="ECO:0000313" key="4">
    <source>
        <dbReference type="EMBL" id="GIF02644.1"/>
    </source>
</evidence>
<feature type="transmembrane region" description="Helical" evidence="1">
    <location>
        <begin position="63"/>
        <end position="83"/>
    </location>
</feature>
<reference evidence="4" key="1">
    <citation type="submission" date="2021-01" db="EMBL/GenBank/DDBJ databases">
        <title>Whole genome shotgun sequence of Actinoplanes siamensis NBRC 109076.</title>
        <authorList>
            <person name="Komaki H."/>
            <person name="Tamura T."/>
        </authorList>
    </citation>
    <scope>NUCLEOTIDE SEQUENCE</scope>
    <source>
        <strain evidence="4">NBRC 109076</strain>
    </source>
</reference>
<feature type="transmembrane region" description="Helical" evidence="1">
    <location>
        <begin position="282"/>
        <end position="306"/>
    </location>
</feature>
<feature type="transmembrane region" description="Helical" evidence="1">
    <location>
        <begin position="103"/>
        <end position="120"/>
    </location>
</feature>